<keyword evidence="5 7" id="KW-1133">Transmembrane helix</keyword>
<dbReference type="InterPro" id="IPR050901">
    <property type="entry name" value="BP-dep_ABC_trans_perm"/>
</dbReference>
<evidence type="ECO:0000256" key="5">
    <source>
        <dbReference type="ARBA" id="ARBA00022989"/>
    </source>
</evidence>
<dbReference type="GO" id="GO:0005886">
    <property type="term" value="C:plasma membrane"/>
    <property type="evidence" value="ECO:0007669"/>
    <property type="project" value="UniProtKB-SubCell"/>
</dbReference>
<feature type="transmembrane region" description="Helical" evidence="7">
    <location>
        <begin position="244"/>
        <end position="264"/>
    </location>
</feature>
<dbReference type="PANTHER" id="PTHR32243:SF18">
    <property type="entry name" value="INNER MEMBRANE ABC TRANSPORTER PERMEASE PROTEIN YCJP"/>
    <property type="match status" value="1"/>
</dbReference>
<keyword evidence="3" id="KW-1003">Cell membrane</keyword>
<dbReference type="RefSeq" id="WP_103992601.1">
    <property type="nucleotide sequence ID" value="NZ_CP031313.1"/>
</dbReference>
<dbReference type="PANTHER" id="PTHR32243">
    <property type="entry name" value="MALTOSE TRANSPORT SYSTEM PERMEASE-RELATED"/>
    <property type="match status" value="1"/>
</dbReference>
<dbReference type="EMBL" id="FNVN01000005">
    <property type="protein sequence ID" value="SEG62918.1"/>
    <property type="molecule type" value="Genomic_DNA"/>
</dbReference>
<proteinExistence type="inferred from homology"/>
<accession>A0A1H6BQD6</accession>
<dbReference type="InterPro" id="IPR000515">
    <property type="entry name" value="MetI-like"/>
</dbReference>
<evidence type="ECO:0000256" key="3">
    <source>
        <dbReference type="ARBA" id="ARBA00022475"/>
    </source>
</evidence>
<dbReference type="OrthoDB" id="57451at2157"/>
<feature type="domain" description="ABC transmembrane type-1" evidence="8">
    <location>
        <begin position="73"/>
        <end position="265"/>
    </location>
</feature>
<protein>
    <submittedName>
        <fullName evidence="9">Carbohydrate ABC transporter permease</fullName>
    </submittedName>
    <submittedName>
        <fullName evidence="10">Multiple sugar transport system permease protein</fullName>
    </submittedName>
</protein>
<comment type="similarity">
    <text evidence="7">Belongs to the binding-protein-dependent transport system permease family.</text>
</comment>
<organism evidence="10 11">
    <name type="scientific">Halobellus limi</name>
    <dbReference type="NCBI Taxonomy" id="699433"/>
    <lineage>
        <taxon>Archaea</taxon>
        <taxon>Methanobacteriati</taxon>
        <taxon>Methanobacteriota</taxon>
        <taxon>Stenosarchaea group</taxon>
        <taxon>Halobacteria</taxon>
        <taxon>Halobacteriales</taxon>
        <taxon>Haloferacaceae</taxon>
        <taxon>Halobellus</taxon>
    </lineage>
</organism>
<dbReference type="Proteomes" id="UP000236740">
    <property type="component" value="Unassembled WGS sequence"/>
</dbReference>
<dbReference type="AlphaFoldDB" id="A0A1H6BQD6"/>
<evidence type="ECO:0000313" key="9">
    <source>
        <dbReference type="EMBL" id="QCC49380.1"/>
    </source>
</evidence>
<dbReference type="CDD" id="cd06261">
    <property type="entry name" value="TM_PBP2"/>
    <property type="match status" value="1"/>
</dbReference>
<dbReference type="PROSITE" id="PS50928">
    <property type="entry name" value="ABC_TM1"/>
    <property type="match status" value="1"/>
</dbReference>
<feature type="transmembrane region" description="Helical" evidence="7">
    <location>
        <begin position="144"/>
        <end position="164"/>
    </location>
</feature>
<dbReference type="GO" id="GO:0055085">
    <property type="term" value="P:transmembrane transport"/>
    <property type="evidence" value="ECO:0007669"/>
    <property type="project" value="InterPro"/>
</dbReference>
<evidence type="ECO:0000256" key="7">
    <source>
        <dbReference type="RuleBase" id="RU363032"/>
    </source>
</evidence>
<evidence type="ECO:0000256" key="2">
    <source>
        <dbReference type="ARBA" id="ARBA00022448"/>
    </source>
</evidence>
<gene>
    <name evidence="9" type="ORF">DV707_16670</name>
    <name evidence="10" type="ORF">SAMN04488133_2930</name>
</gene>
<evidence type="ECO:0000256" key="1">
    <source>
        <dbReference type="ARBA" id="ARBA00004651"/>
    </source>
</evidence>
<feature type="transmembrane region" description="Helical" evidence="7">
    <location>
        <begin position="77"/>
        <end position="98"/>
    </location>
</feature>
<evidence type="ECO:0000313" key="12">
    <source>
        <dbReference type="Proteomes" id="UP000296733"/>
    </source>
</evidence>
<evidence type="ECO:0000256" key="6">
    <source>
        <dbReference type="ARBA" id="ARBA00023136"/>
    </source>
</evidence>
<keyword evidence="9" id="KW-0614">Plasmid</keyword>
<dbReference type="SUPFAM" id="SSF161098">
    <property type="entry name" value="MetI-like"/>
    <property type="match status" value="1"/>
</dbReference>
<keyword evidence="11" id="KW-1185">Reference proteome</keyword>
<feature type="transmembrane region" description="Helical" evidence="7">
    <location>
        <begin position="185"/>
        <end position="210"/>
    </location>
</feature>
<reference evidence="10 11" key="1">
    <citation type="submission" date="2016-10" db="EMBL/GenBank/DDBJ databases">
        <authorList>
            <person name="de Groot N.N."/>
        </authorList>
    </citation>
    <scope>NUCLEOTIDE SEQUENCE [LARGE SCALE GENOMIC DNA]</scope>
    <source>
        <strain evidence="10 11">CGMCC 1.10331</strain>
    </source>
</reference>
<evidence type="ECO:0000259" key="8">
    <source>
        <dbReference type="PROSITE" id="PS50928"/>
    </source>
</evidence>
<comment type="subcellular location">
    <subcellularLocation>
        <location evidence="1 7">Cell membrane</location>
        <topology evidence="1 7">Multi-pass membrane protein</topology>
    </subcellularLocation>
</comment>
<geneLocation type="plasmid" evidence="9">
    <name>unnamed2</name>
</geneLocation>
<keyword evidence="2 7" id="KW-0813">Transport</keyword>
<dbReference type="Gene3D" id="1.10.3720.10">
    <property type="entry name" value="MetI-like"/>
    <property type="match status" value="1"/>
</dbReference>
<dbReference type="InterPro" id="IPR035906">
    <property type="entry name" value="MetI-like_sf"/>
</dbReference>
<evidence type="ECO:0000256" key="4">
    <source>
        <dbReference type="ARBA" id="ARBA00022692"/>
    </source>
</evidence>
<keyword evidence="6 7" id="KW-0472">Membrane</keyword>
<evidence type="ECO:0000313" key="10">
    <source>
        <dbReference type="EMBL" id="SEG62918.1"/>
    </source>
</evidence>
<keyword evidence="4 7" id="KW-0812">Transmembrane</keyword>
<evidence type="ECO:0000313" key="11">
    <source>
        <dbReference type="Proteomes" id="UP000236740"/>
    </source>
</evidence>
<sequence length="275" mass="30556">MSVKQQGYGDYLYKIALYGTLVVLLAMALLPFIYALSISFRPYSEVFGTVHWIPKNPTLDPWRTAFSDLATPLKNSFLIATGTAVLSLIITIPGAYVFGRKQFPGKDIAFYAIIVALLFPYILLIVPIVDIWNDFGLYNTIPGLWLAYQVFVTPFAIWILRDFFEGLPDNIEEAAQVYGCTQFSAFLRVILPLSMPAIIAVGFISFLVGWNDFLFANMLTTGSGPRPAVVQLFISTTGGEQTSWALLMAETILIGTPPTILYMISRRYLGNAFAT</sequence>
<feature type="transmembrane region" description="Helical" evidence="7">
    <location>
        <begin position="12"/>
        <end position="34"/>
    </location>
</feature>
<dbReference type="KEGG" id="hlm:DV707_16670"/>
<dbReference type="EMBL" id="CP031313">
    <property type="protein sequence ID" value="QCC49380.1"/>
    <property type="molecule type" value="Genomic_DNA"/>
</dbReference>
<name>A0A1H6BQD6_9EURY</name>
<dbReference type="GeneID" id="39859755"/>
<keyword evidence="10" id="KW-0762">Sugar transport</keyword>
<feature type="transmembrane region" description="Helical" evidence="7">
    <location>
        <begin position="110"/>
        <end position="132"/>
    </location>
</feature>
<reference evidence="9 12" key="2">
    <citation type="journal article" date="2019" name="Nat. Commun.">
        <title>A new type of DNA phosphorothioation-based antiviral system in archaea.</title>
        <authorList>
            <person name="Xiong L."/>
            <person name="Liu S."/>
            <person name="Chen S."/>
            <person name="Xiao Y."/>
            <person name="Zhu B."/>
            <person name="Gao Y."/>
            <person name="Zhang Y."/>
            <person name="Chen B."/>
            <person name="Luo J."/>
            <person name="Deng Z."/>
            <person name="Chen X."/>
            <person name="Wang L."/>
            <person name="Chen S."/>
        </authorList>
    </citation>
    <scope>NUCLEOTIDE SEQUENCE [LARGE SCALE GENOMIC DNA]</scope>
    <source>
        <strain evidence="9 12">CGMCC 1.10331</strain>
        <plasmid evidence="9 12">unnamed2</plasmid>
    </source>
</reference>
<dbReference type="Pfam" id="PF00528">
    <property type="entry name" value="BPD_transp_1"/>
    <property type="match status" value="1"/>
</dbReference>
<dbReference type="Proteomes" id="UP000296733">
    <property type="component" value="Plasmid unnamed2"/>
</dbReference>